<comment type="caution">
    <text evidence="2">The sequence shown here is derived from an EMBL/GenBank/DDBJ whole genome shotgun (WGS) entry which is preliminary data.</text>
</comment>
<dbReference type="PANTHER" id="PTHR30603">
    <property type="entry name" value="RNA POLYMERASE SIGMA FACTOR RPO"/>
    <property type="match status" value="1"/>
</dbReference>
<dbReference type="Proteomes" id="UP000034952">
    <property type="component" value="Unassembled WGS sequence"/>
</dbReference>
<dbReference type="InterPro" id="IPR000943">
    <property type="entry name" value="RNA_pol_sigma70"/>
</dbReference>
<gene>
    <name evidence="2" type="ORF">UR64_C0021G0004</name>
</gene>
<feature type="domain" description="RNA polymerase sigma-70 region 4" evidence="1">
    <location>
        <begin position="17"/>
        <end position="70"/>
    </location>
</feature>
<evidence type="ECO:0000313" key="2">
    <source>
        <dbReference type="EMBL" id="KKP65675.1"/>
    </source>
</evidence>
<dbReference type="CDD" id="cd06171">
    <property type="entry name" value="Sigma70_r4"/>
    <property type="match status" value="1"/>
</dbReference>
<dbReference type="InterPro" id="IPR038087">
    <property type="entry name" value="RNAP_delta_N_dom_sf"/>
</dbReference>
<evidence type="ECO:0000313" key="3">
    <source>
        <dbReference type="Proteomes" id="UP000034952"/>
    </source>
</evidence>
<dbReference type="GO" id="GO:0003700">
    <property type="term" value="F:DNA-binding transcription factor activity"/>
    <property type="evidence" value="ECO:0007669"/>
    <property type="project" value="InterPro"/>
</dbReference>
<dbReference type="InterPro" id="IPR050239">
    <property type="entry name" value="Sigma-70_RNA_pol_init_factors"/>
</dbReference>
<dbReference type="PANTHER" id="PTHR30603:SF47">
    <property type="entry name" value="RNA POLYMERASE SIGMA FACTOR SIGD, CHLOROPLASTIC"/>
    <property type="match status" value="1"/>
</dbReference>
<dbReference type="InterPro" id="IPR007630">
    <property type="entry name" value="RNA_pol_sigma70_r4"/>
</dbReference>
<dbReference type="GO" id="GO:0006352">
    <property type="term" value="P:DNA-templated transcription initiation"/>
    <property type="evidence" value="ECO:0007669"/>
    <property type="project" value="InterPro"/>
</dbReference>
<sequence length="343" mass="39551">MANTISFKPKQVTKRILSNLPPRAHEVIVNRFGLIDEGERKTLEAIGQKYGITRERVRQIENGALALIRKSESFKNEKAVFEELKKMMHTMGAIVSEHEFLNHLSKDKITQNSIHLYLTLSDEFTKHKEDTHFKTRWSVDDDISLQVHKSLKNLFENLTDDQLIPETELIAKFLDEVKDLAEQYKSEEIAKRWLSISKTMSKNPLGEWGKSSSSSIKARGVKDYAFLMMRKHGSPMHFREVAKAVANTFDKKCHTATCHNELIKDPRFVLVGRGIYALSEWGYKSGVVRDVIKELLKKNGPMTKDDIVDQVMKERYLKKNTILVNLQNTKYFKKNKAGLYTSC</sequence>
<proteinExistence type="predicted"/>
<organism evidence="2 3">
    <name type="scientific">Candidatus Nomurabacteria bacterium GW2011_GWE1_35_16</name>
    <dbReference type="NCBI Taxonomy" id="1618761"/>
    <lineage>
        <taxon>Bacteria</taxon>
        <taxon>Candidatus Nomuraibacteriota</taxon>
    </lineage>
</organism>
<dbReference type="Gene3D" id="1.10.10.1250">
    <property type="entry name" value="RNA polymerase, subunit delta, N-terminal domain"/>
    <property type="match status" value="1"/>
</dbReference>
<dbReference type="AlphaFoldDB" id="A0A0G0DRJ4"/>
<dbReference type="Pfam" id="PF04545">
    <property type="entry name" value="Sigma70_r4"/>
    <property type="match status" value="1"/>
</dbReference>
<name>A0A0G0DRJ4_9BACT</name>
<dbReference type="InterPro" id="IPR036388">
    <property type="entry name" value="WH-like_DNA-bd_sf"/>
</dbReference>
<accession>A0A0G0DRJ4</accession>
<dbReference type="InterPro" id="IPR013324">
    <property type="entry name" value="RNA_pol_sigma_r3/r4-like"/>
</dbReference>
<dbReference type="EMBL" id="LBPY01000021">
    <property type="protein sequence ID" value="KKP65675.1"/>
    <property type="molecule type" value="Genomic_DNA"/>
</dbReference>
<protein>
    <submittedName>
        <fullName evidence="2">RNA polymerase sigma factor</fullName>
    </submittedName>
</protein>
<dbReference type="PRINTS" id="PR00046">
    <property type="entry name" value="SIGMA70FCT"/>
</dbReference>
<evidence type="ECO:0000259" key="1">
    <source>
        <dbReference type="Pfam" id="PF04545"/>
    </source>
</evidence>
<reference evidence="2 3" key="1">
    <citation type="journal article" date="2015" name="Nature">
        <title>rRNA introns, odd ribosomes, and small enigmatic genomes across a large radiation of phyla.</title>
        <authorList>
            <person name="Brown C.T."/>
            <person name="Hug L.A."/>
            <person name="Thomas B.C."/>
            <person name="Sharon I."/>
            <person name="Castelle C.J."/>
            <person name="Singh A."/>
            <person name="Wilkins M.J."/>
            <person name="Williams K.H."/>
            <person name="Banfield J.F."/>
        </authorList>
    </citation>
    <scope>NUCLEOTIDE SEQUENCE [LARGE SCALE GENOMIC DNA]</scope>
</reference>
<dbReference type="SUPFAM" id="SSF88659">
    <property type="entry name" value="Sigma3 and sigma4 domains of RNA polymerase sigma factors"/>
    <property type="match status" value="1"/>
</dbReference>
<dbReference type="Gene3D" id="1.10.10.10">
    <property type="entry name" value="Winged helix-like DNA-binding domain superfamily/Winged helix DNA-binding domain"/>
    <property type="match status" value="1"/>
</dbReference>